<dbReference type="InterPro" id="IPR032675">
    <property type="entry name" value="LRR_dom_sf"/>
</dbReference>
<reference evidence="3" key="1">
    <citation type="submission" date="2016-05" db="UniProtKB">
        <authorList>
            <consortium name="WormBaseParasite"/>
        </authorList>
    </citation>
    <scope>IDENTIFICATION</scope>
</reference>
<evidence type="ECO:0000313" key="3">
    <source>
        <dbReference type="WBParaSite" id="ALUE_0000307101-mRNA-1"/>
    </source>
</evidence>
<evidence type="ECO:0000313" key="2">
    <source>
        <dbReference type="Proteomes" id="UP000036681"/>
    </source>
</evidence>
<dbReference type="WBParaSite" id="ALUE_0000307101-mRNA-1">
    <property type="protein sequence ID" value="ALUE_0000307101-mRNA-1"/>
    <property type="gene ID" value="ALUE_0000307101"/>
</dbReference>
<dbReference type="AlphaFoldDB" id="A0A0M3HN57"/>
<protein>
    <submittedName>
        <fullName evidence="3">F-box domain-containing protein</fullName>
    </submittedName>
</protein>
<dbReference type="SUPFAM" id="SSF52047">
    <property type="entry name" value="RNI-like"/>
    <property type="match status" value="1"/>
</dbReference>
<organism evidence="2 3">
    <name type="scientific">Ascaris lumbricoides</name>
    <name type="common">Giant roundworm</name>
    <dbReference type="NCBI Taxonomy" id="6252"/>
    <lineage>
        <taxon>Eukaryota</taxon>
        <taxon>Metazoa</taxon>
        <taxon>Ecdysozoa</taxon>
        <taxon>Nematoda</taxon>
        <taxon>Chromadorea</taxon>
        <taxon>Rhabditida</taxon>
        <taxon>Spirurina</taxon>
        <taxon>Ascaridomorpha</taxon>
        <taxon>Ascaridoidea</taxon>
        <taxon>Ascarididae</taxon>
        <taxon>Ascaris</taxon>
    </lineage>
</organism>
<keyword evidence="2" id="KW-1185">Reference proteome</keyword>
<accession>A0A0M3HN57</accession>
<feature type="domain" description="F-box" evidence="1">
    <location>
        <begin position="11"/>
        <end position="53"/>
    </location>
</feature>
<proteinExistence type="predicted"/>
<sequence length="474" mass="52997">MTSAECGVNDSSCLLGLPSEVWTRILESLPSRDVLSLDAACPHLVDRAYWTKFKKLDLASYLHCEYGIDRPERFDKAASYVIRRVGRHVRELALRRFLVNEYGMGNGLENALLECIGENLRSLSIEYRLLEWPWLAKFLAQIGGKLRMLSLSCIFLRYCDSLTSDKVIRLLKSCRNLHTFQLRFHQEVNIAEISDAIPTSLTCLKVNGCPIVGRDLLCVLKRCPSLNALSFTCTFPMHSRLGSFPNLRTLEIDGAIGATQPVHPEFVGSFPNIRRLEIASALASRELICSLSALSHLEDISLSGAHPYVTDPEQVAQCVEALSTLPSLARLNVERNSILAHELITRIRDFHALEKLNLSFTPVTRDLATLSLPGFRSSTIRSLFLRIEAKVKVTNVTKNVSVRRTQRTTSAFCKHETRILNLISNLGILSDHREAHKKPPGLRSELSRGVNCVAEAMICATGISLTVFRKGMII</sequence>
<dbReference type="Gene3D" id="3.80.10.10">
    <property type="entry name" value="Ribonuclease Inhibitor"/>
    <property type="match status" value="2"/>
</dbReference>
<name>A0A0M3HN57_ASCLU</name>
<dbReference type="PROSITE" id="PS50181">
    <property type="entry name" value="FBOX"/>
    <property type="match status" value="1"/>
</dbReference>
<dbReference type="InterPro" id="IPR001810">
    <property type="entry name" value="F-box_dom"/>
</dbReference>
<evidence type="ECO:0000259" key="1">
    <source>
        <dbReference type="PROSITE" id="PS50181"/>
    </source>
</evidence>
<dbReference type="Proteomes" id="UP000036681">
    <property type="component" value="Unplaced"/>
</dbReference>